<organism evidence="5 6">
    <name type="scientific">Cryptolaemus montrouzieri</name>
    <dbReference type="NCBI Taxonomy" id="559131"/>
    <lineage>
        <taxon>Eukaryota</taxon>
        <taxon>Metazoa</taxon>
        <taxon>Ecdysozoa</taxon>
        <taxon>Arthropoda</taxon>
        <taxon>Hexapoda</taxon>
        <taxon>Insecta</taxon>
        <taxon>Pterygota</taxon>
        <taxon>Neoptera</taxon>
        <taxon>Endopterygota</taxon>
        <taxon>Coleoptera</taxon>
        <taxon>Polyphaga</taxon>
        <taxon>Cucujiformia</taxon>
        <taxon>Coccinelloidea</taxon>
        <taxon>Coccinellidae</taxon>
        <taxon>Scymninae</taxon>
        <taxon>Scymnini</taxon>
        <taxon>Cryptolaemus</taxon>
    </lineage>
</organism>
<keyword evidence="2" id="KW-0963">Cytoplasm</keyword>
<dbReference type="Pfam" id="PF00612">
    <property type="entry name" value="IQ"/>
    <property type="match status" value="5"/>
</dbReference>
<evidence type="ECO:0008006" key="7">
    <source>
        <dbReference type="Google" id="ProtNLM"/>
    </source>
</evidence>
<evidence type="ECO:0000256" key="2">
    <source>
        <dbReference type="ARBA" id="ARBA00022490"/>
    </source>
</evidence>
<dbReference type="PANTHER" id="PTHR22706">
    <property type="entry name" value="ASSEMBLY FACTOR FOR SPINDLE MICROTUBULES"/>
    <property type="match status" value="1"/>
</dbReference>
<evidence type="ECO:0000313" key="6">
    <source>
        <dbReference type="Proteomes" id="UP001516400"/>
    </source>
</evidence>
<dbReference type="InterPro" id="IPR051185">
    <property type="entry name" value="ASPM"/>
</dbReference>
<dbReference type="AlphaFoldDB" id="A0ABD2NS07"/>
<dbReference type="Proteomes" id="UP001516400">
    <property type="component" value="Unassembled WGS sequence"/>
</dbReference>
<dbReference type="InterPro" id="IPR000048">
    <property type="entry name" value="IQ_motif_EF-hand-BS"/>
</dbReference>
<evidence type="ECO:0000256" key="4">
    <source>
        <dbReference type="ARBA" id="ARBA00022860"/>
    </source>
</evidence>
<dbReference type="GO" id="GO:0005516">
    <property type="term" value="F:calmodulin binding"/>
    <property type="evidence" value="ECO:0007669"/>
    <property type="project" value="UniProtKB-KW"/>
</dbReference>
<evidence type="ECO:0000256" key="1">
    <source>
        <dbReference type="ARBA" id="ARBA00004496"/>
    </source>
</evidence>
<protein>
    <recommendedName>
        <fullName evidence="7">Abnormal spindle-like microcephaly-associated protein</fullName>
    </recommendedName>
</protein>
<comment type="caution">
    <text evidence="5">The sequence shown here is derived from an EMBL/GenBank/DDBJ whole genome shotgun (WGS) entry which is preliminary data.</text>
</comment>
<dbReference type="PROSITE" id="PS50096">
    <property type="entry name" value="IQ"/>
    <property type="match status" value="5"/>
</dbReference>
<evidence type="ECO:0000256" key="3">
    <source>
        <dbReference type="ARBA" id="ARBA00022737"/>
    </source>
</evidence>
<sequence>MKICREKYIRLKESVVFIQRKFRANKIMAVQRSLYVQLKHTVHFIETKYQAKSLMLKASREFQCLKKYVIFVQRKYRAKRIMQIERNSYLRQRNAAMVLQNHFRSYSMMKKDRKMYIEMKESATIIQKWYKSYKSMLLIRQFFKNLKKAVVVVQEKYRANKTMKIERHLYLQHRMAAIVIQKYFRSYLLMKRERKQYLEMRTAVCIIQEKYRANMLMKVCKNGFIALKKVTIIIQRRYRANKMMKIQRFAYLEQRKAAIHIQRTFRGYCRMKIEKACFKSSISAIKTIQRYGRGFLTRKKYAPLLTPEAREERRIKKIQEAAATKIQACWRGYSQRSKDQHALKIIRQRSMQAQNDAQVQNSLGSRSERALEILVAEDITLPLIISALSDFEYITRRSQIVCRSLGPILPEQLYLLIKSVARSLPEIEICVLSTYTLINLCKYPPTSAMTWFPEHLDSMVRIMLHWCDKEEMAFPGLCTLFWLFAHNAEYKKVILDLPNLVSQIEKIKTLILRKQKMVMRSANKLITSKFYPKRNLPLPGLRPDWGFDYTKRPRTFTNSVHAIESLIAILN</sequence>
<accession>A0ABD2NS07</accession>
<keyword evidence="3" id="KW-0677">Repeat</keyword>
<keyword evidence="6" id="KW-1185">Reference proteome</keyword>
<dbReference type="GO" id="GO:0005737">
    <property type="term" value="C:cytoplasm"/>
    <property type="evidence" value="ECO:0007669"/>
    <property type="project" value="UniProtKB-SubCell"/>
</dbReference>
<dbReference type="Gene3D" id="1.20.5.190">
    <property type="match status" value="4"/>
</dbReference>
<evidence type="ECO:0000313" key="5">
    <source>
        <dbReference type="EMBL" id="KAL3281232.1"/>
    </source>
</evidence>
<reference evidence="5 6" key="1">
    <citation type="journal article" date="2021" name="BMC Biol.">
        <title>Horizontally acquired antibacterial genes associated with adaptive radiation of ladybird beetles.</title>
        <authorList>
            <person name="Li H.S."/>
            <person name="Tang X.F."/>
            <person name="Huang Y.H."/>
            <person name="Xu Z.Y."/>
            <person name="Chen M.L."/>
            <person name="Du X.Y."/>
            <person name="Qiu B.Y."/>
            <person name="Chen P.T."/>
            <person name="Zhang W."/>
            <person name="Slipinski A."/>
            <person name="Escalona H.E."/>
            <person name="Waterhouse R.M."/>
            <person name="Zwick A."/>
            <person name="Pang H."/>
        </authorList>
    </citation>
    <scope>NUCLEOTIDE SEQUENCE [LARGE SCALE GENOMIC DNA]</scope>
    <source>
        <strain evidence="5">SYSU2018</strain>
    </source>
</reference>
<dbReference type="SMART" id="SM00015">
    <property type="entry name" value="IQ"/>
    <property type="match status" value="7"/>
</dbReference>
<proteinExistence type="predicted"/>
<keyword evidence="4" id="KW-0112">Calmodulin-binding</keyword>
<name>A0ABD2NS07_9CUCU</name>
<dbReference type="EMBL" id="JABFTP020000144">
    <property type="protein sequence ID" value="KAL3281232.1"/>
    <property type="molecule type" value="Genomic_DNA"/>
</dbReference>
<comment type="subcellular location">
    <subcellularLocation>
        <location evidence="1">Cytoplasm</location>
    </subcellularLocation>
</comment>
<gene>
    <name evidence="5" type="ORF">HHI36_004446</name>
</gene>
<dbReference type="PANTHER" id="PTHR22706:SF1">
    <property type="entry name" value="ASSEMBLY FACTOR FOR SPINDLE MICROTUBULES"/>
    <property type="match status" value="1"/>
</dbReference>